<name>A0A6N4TK61_9FIRM</name>
<dbReference type="InterPro" id="IPR038461">
    <property type="entry name" value="Schlafen_AlbA_2_dom_sf"/>
</dbReference>
<dbReference type="RefSeq" id="WP_163052039.1">
    <property type="nucleotide sequence ID" value="NZ_AP019695.1"/>
</dbReference>
<organism evidence="2 3">
    <name type="scientific">Amedibacterium intestinale</name>
    <dbReference type="NCBI Taxonomy" id="2583452"/>
    <lineage>
        <taxon>Bacteria</taxon>
        <taxon>Bacillati</taxon>
        <taxon>Bacillota</taxon>
        <taxon>Erysipelotrichia</taxon>
        <taxon>Erysipelotrichales</taxon>
        <taxon>Erysipelotrichaceae</taxon>
        <taxon>Amedibacterium</taxon>
    </lineage>
</organism>
<accession>A0A6N4TK61</accession>
<dbReference type="Pfam" id="PF04326">
    <property type="entry name" value="SLFN_AlbA_2"/>
    <property type="match status" value="1"/>
</dbReference>
<sequence>MKYEESNLIELKRTLDEEMKPEIIAFLNSYLGGTIYVGVNDDGSVYDFSMEERDSNESRVINWIRDEAIYPNCSDFVKLTHNEDGVLEICIESGNRKPYYLKSKGLKPSGVYVRYGRNKAQATQEEIARMIRESEEISYESLISKNQKLTFRELRSIIKQGLYSIFVAYLLHLPKLLKTTYCKFHLNHIKI</sequence>
<dbReference type="PANTHER" id="PTHR30595:SF6">
    <property type="entry name" value="SCHLAFEN ALBA-2 DOMAIN-CONTAINING PROTEIN"/>
    <property type="match status" value="1"/>
</dbReference>
<dbReference type="KEGG" id="aarg:Aargi30884_16980"/>
<evidence type="ECO:0000313" key="2">
    <source>
        <dbReference type="EMBL" id="BBK22795.1"/>
    </source>
</evidence>
<gene>
    <name evidence="2" type="ORF">Aargi30884_16980</name>
</gene>
<protein>
    <recommendedName>
        <fullName evidence="1">Schlafen AlbA-2 domain-containing protein</fullName>
    </recommendedName>
</protein>
<reference evidence="3" key="1">
    <citation type="submission" date="2019-05" db="EMBL/GenBank/DDBJ databases">
        <title>Complete genome sequencing of Absiella argi strain JCM 30884.</title>
        <authorList>
            <person name="Sakamoto M."/>
            <person name="Murakami T."/>
            <person name="Mori H."/>
        </authorList>
    </citation>
    <scope>NUCLEOTIDE SEQUENCE [LARGE SCALE GENOMIC DNA]</scope>
    <source>
        <strain evidence="3">JCM 30884</strain>
    </source>
</reference>
<evidence type="ECO:0000259" key="1">
    <source>
        <dbReference type="Pfam" id="PF04326"/>
    </source>
</evidence>
<feature type="domain" description="Schlafen AlbA-2" evidence="1">
    <location>
        <begin position="5"/>
        <end position="122"/>
    </location>
</feature>
<dbReference type="Proteomes" id="UP000464754">
    <property type="component" value="Chromosome"/>
</dbReference>
<dbReference type="AlphaFoldDB" id="A0A6N4TK61"/>
<dbReference type="PANTHER" id="PTHR30595">
    <property type="entry name" value="GLPR-RELATED TRANSCRIPTIONAL REPRESSOR"/>
    <property type="match status" value="1"/>
</dbReference>
<dbReference type="Gene3D" id="3.30.950.30">
    <property type="entry name" value="Schlafen, AAA domain"/>
    <property type="match status" value="1"/>
</dbReference>
<dbReference type="EMBL" id="AP019695">
    <property type="protein sequence ID" value="BBK22795.1"/>
    <property type="molecule type" value="Genomic_DNA"/>
</dbReference>
<dbReference type="InterPro" id="IPR007421">
    <property type="entry name" value="Schlafen_AlbA_2_dom"/>
</dbReference>
<keyword evidence="3" id="KW-1185">Reference proteome</keyword>
<evidence type="ECO:0000313" key="3">
    <source>
        <dbReference type="Proteomes" id="UP000464754"/>
    </source>
</evidence>
<proteinExistence type="predicted"/>